<feature type="transmembrane region" description="Helical" evidence="5">
    <location>
        <begin position="313"/>
        <end position="340"/>
    </location>
</feature>
<keyword evidence="3 5" id="KW-1133">Transmembrane helix</keyword>
<dbReference type="Gene3D" id="1.20.1250.20">
    <property type="entry name" value="MFS general substrate transporter like domains"/>
    <property type="match status" value="1"/>
</dbReference>
<accession>A0A8H5ZUK1</accession>
<dbReference type="InterPro" id="IPR036259">
    <property type="entry name" value="MFS_trans_sf"/>
</dbReference>
<dbReference type="PANTHER" id="PTHR23502">
    <property type="entry name" value="MAJOR FACILITATOR SUPERFAMILY"/>
    <property type="match status" value="1"/>
</dbReference>
<feature type="domain" description="Major facilitator superfamily (MFS) profile" evidence="6">
    <location>
        <begin position="54"/>
        <end position="519"/>
    </location>
</feature>
<dbReference type="InterPro" id="IPR011701">
    <property type="entry name" value="MFS"/>
</dbReference>
<feature type="transmembrane region" description="Helical" evidence="5">
    <location>
        <begin position="402"/>
        <end position="423"/>
    </location>
</feature>
<evidence type="ECO:0000313" key="7">
    <source>
        <dbReference type="EMBL" id="KAF5854585.1"/>
    </source>
</evidence>
<keyword evidence="2 5" id="KW-0812">Transmembrane</keyword>
<evidence type="ECO:0000313" key="8">
    <source>
        <dbReference type="Proteomes" id="UP000624244"/>
    </source>
</evidence>
<organism evidence="7 8">
    <name type="scientific">Cochliobolus sativus</name>
    <name type="common">Common root rot and spot blotch fungus</name>
    <name type="synonym">Bipolaris sorokiniana</name>
    <dbReference type="NCBI Taxonomy" id="45130"/>
    <lineage>
        <taxon>Eukaryota</taxon>
        <taxon>Fungi</taxon>
        <taxon>Dikarya</taxon>
        <taxon>Ascomycota</taxon>
        <taxon>Pezizomycotina</taxon>
        <taxon>Dothideomycetes</taxon>
        <taxon>Pleosporomycetidae</taxon>
        <taxon>Pleosporales</taxon>
        <taxon>Pleosporineae</taxon>
        <taxon>Pleosporaceae</taxon>
        <taxon>Bipolaris</taxon>
    </lineage>
</organism>
<reference evidence="7" key="1">
    <citation type="submission" date="2019-11" db="EMBL/GenBank/DDBJ databases">
        <title>Bipolaris sorokiniana Genome sequencing.</title>
        <authorList>
            <person name="Wang H."/>
        </authorList>
    </citation>
    <scope>NUCLEOTIDE SEQUENCE</scope>
</reference>
<sequence length="546" mass="60658">MNESTVHGEGDESFWAPGTLRLEDLTRSRTEVILHPIPTSDPDDPLNWSQIRKMINFGLVGFFVLWTFVQLQVGSTSWGELIPQLHFSIDQLNQGVAMNSAGLAIGCVLFMPFVHKYGRRPLYLMSSALQLAGVIWQAKMQSYGDWIGCNFITGLGGAISEAVVQVTIADLFFVHQHGTMNAWYLIFTSVGATLGPVASGFVVQSQGWRWIWWWCTIFLAVNFLLIIFMFEESKYVPVLSGQTVALDRDVPSTDDVKTADADLEPAKVDVKHTAMERIQSRIDPTLPRKTYLQRMTLLTTSHYSVRHHFYQPVVVLCMFPAVAYAALTYGTVLASLALMASTQATYLIQPPYNFGPSGVGLMNLAPFTGSFLGFFAAGWLNDRSIMWFARRNGGIYEPEMRLWLGLASALILPAGVLLFGISLAHGVHWIAMAVGFGMFGFTFVLASGVALAYVTDCYQEILGDIMIGVTFVRNVFSVIILFTLTPWTTAMGIQNVSIITAAFNLIVLLLPIPLIIWGKKFRISTAKRYEAMARRQPAFRSLGEHS</sequence>
<feature type="transmembrane region" description="Helical" evidence="5">
    <location>
        <begin position="55"/>
        <end position="75"/>
    </location>
</feature>
<feature type="transmembrane region" description="Helical" evidence="5">
    <location>
        <begin position="429"/>
        <end position="454"/>
    </location>
</feature>
<dbReference type="EMBL" id="WNKQ01000001">
    <property type="protein sequence ID" value="KAF5854585.1"/>
    <property type="molecule type" value="Genomic_DNA"/>
</dbReference>
<dbReference type="Proteomes" id="UP000624244">
    <property type="component" value="Unassembled WGS sequence"/>
</dbReference>
<dbReference type="InterPro" id="IPR020846">
    <property type="entry name" value="MFS_dom"/>
</dbReference>
<proteinExistence type="predicted"/>
<evidence type="ECO:0000256" key="3">
    <source>
        <dbReference type="ARBA" id="ARBA00022989"/>
    </source>
</evidence>
<dbReference type="AlphaFoldDB" id="A0A8H5ZUK1"/>
<feature type="transmembrane region" description="Helical" evidence="5">
    <location>
        <begin position="95"/>
        <end position="114"/>
    </location>
</feature>
<dbReference type="GO" id="GO:0022857">
    <property type="term" value="F:transmembrane transporter activity"/>
    <property type="evidence" value="ECO:0007669"/>
    <property type="project" value="InterPro"/>
</dbReference>
<evidence type="ECO:0000256" key="5">
    <source>
        <dbReference type="SAM" id="Phobius"/>
    </source>
</evidence>
<feature type="transmembrane region" description="Helical" evidence="5">
    <location>
        <begin position="461"/>
        <end position="484"/>
    </location>
</feature>
<comment type="caution">
    <text evidence="7">The sequence shown here is derived from an EMBL/GenBank/DDBJ whole genome shotgun (WGS) entry which is preliminary data.</text>
</comment>
<evidence type="ECO:0000256" key="2">
    <source>
        <dbReference type="ARBA" id="ARBA00022692"/>
    </source>
</evidence>
<name>A0A8H5ZUK1_COCSA</name>
<gene>
    <name evidence="7" type="ORF">GGP41_007473</name>
</gene>
<feature type="transmembrane region" description="Helical" evidence="5">
    <location>
        <begin position="496"/>
        <end position="518"/>
    </location>
</feature>
<dbReference type="SUPFAM" id="SSF103473">
    <property type="entry name" value="MFS general substrate transporter"/>
    <property type="match status" value="1"/>
</dbReference>
<protein>
    <recommendedName>
        <fullName evidence="6">Major facilitator superfamily (MFS) profile domain-containing protein</fullName>
    </recommendedName>
</protein>
<dbReference type="PROSITE" id="PS50850">
    <property type="entry name" value="MFS"/>
    <property type="match status" value="1"/>
</dbReference>
<keyword evidence="4 5" id="KW-0472">Membrane</keyword>
<dbReference type="PANTHER" id="PTHR23502:SF50">
    <property type="entry name" value="TRANSPORTER, PUTATIVE (AFU_ORTHOLOGUE AFUA_5G00430)-RELATED"/>
    <property type="match status" value="1"/>
</dbReference>
<feature type="transmembrane region" description="Helical" evidence="5">
    <location>
        <begin position="181"/>
        <end position="204"/>
    </location>
</feature>
<dbReference type="Pfam" id="PF07690">
    <property type="entry name" value="MFS_1"/>
    <property type="match status" value="1"/>
</dbReference>
<evidence type="ECO:0000256" key="1">
    <source>
        <dbReference type="ARBA" id="ARBA00004141"/>
    </source>
</evidence>
<evidence type="ECO:0000259" key="6">
    <source>
        <dbReference type="PROSITE" id="PS50850"/>
    </source>
</evidence>
<feature type="transmembrane region" description="Helical" evidence="5">
    <location>
        <begin position="360"/>
        <end position="381"/>
    </location>
</feature>
<dbReference type="GO" id="GO:0005886">
    <property type="term" value="C:plasma membrane"/>
    <property type="evidence" value="ECO:0007669"/>
    <property type="project" value="TreeGrafter"/>
</dbReference>
<evidence type="ECO:0000256" key="4">
    <source>
        <dbReference type="ARBA" id="ARBA00023136"/>
    </source>
</evidence>
<feature type="transmembrane region" description="Helical" evidence="5">
    <location>
        <begin position="151"/>
        <end position="174"/>
    </location>
</feature>
<comment type="subcellular location">
    <subcellularLocation>
        <location evidence="1">Membrane</location>
        <topology evidence="1">Multi-pass membrane protein</topology>
    </subcellularLocation>
</comment>
<feature type="transmembrane region" description="Helical" evidence="5">
    <location>
        <begin position="210"/>
        <end position="230"/>
    </location>
</feature>